<feature type="region of interest" description="Disordered" evidence="1">
    <location>
        <begin position="317"/>
        <end position="356"/>
    </location>
</feature>
<organism evidence="2 3">
    <name type="scientific">Phytophthora lilii</name>
    <dbReference type="NCBI Taxonomy" id="2077276"/>
    <lineage>
        <taxon>Eukaryota</taxon>
        <taxon>Sar</taxon>
        <taxon>Stramenopiles</taxon>
        <taxon>Oomycota</taxon>
        <taxon>Peronosporomycetes</taxon>
        <taxon>Peronosporales</taxon>
        <taxon>Peronosporaceae</taxon>
        <taxon>Phytophthora</taxon>
    </lineage>
</organism>
<feature type="compositionally biased region" description="Low complexity" evidence="1">
    <location>
        <begin position="336"/>
        <end position="349"/>
    </location>
</feature>
<evidence type="ECO:0000256" key="1">
    <source>
        <dbReference type="SAM" id="MobiDB-lite"/>
    </source>
</evidence>
<keyword evidence="3" id="KW-1185">Reference proteome</keyword>
<dbReference type="EMBL" id="BSXW01000549">
    <property type="protein sequence ID" value="GMF25330.1"/>
    <property type="molecule type" value="Genomic_DNA"/>
</dbReference>
<dbReference type="Pfam" id="PF14874">
    <property type="entry name" value="PapD-like"/>
    <property type="match status" value="1"/>
</dbReference>
<dbReference type="Proteomes" id="UP001165083">
    <property type="component" value="Unassembled WGS sequence"/>
</dbReference>
<sequence length="526" mass="56312">MTDGGNCQAARASSPAVVLPSKMSSTGALREARSSMASPSNTSNSCASLPTPAHRRSSTRSMLLTASTPVPPSRSGGRVTPSVKSEMSITEQIARQTRKSTVLDPKNALLIMAIPDYDDYKIMQPYSCRSLSNKSKFVGGRDFITRHNPQEVNDFKKQYSRDVGNLNRHRSILAPPTSNLSTMGLLSSSSGSIGFLASPPKDGSNNDKWAKDGVLWRKTFTSTMKACWVLTDYGIQTLIGPEYRLTTRAPVLPALPSPRPQRPPILPLSCRSPATSIRPETPSSISAFSARESARKGIGVDLADEKTLAALSRLAVSTPKPRTPPCSPLNRIANRSGSEGSVSTPSSNGERTDGSELLSLAPYANVSWERNDEYERNQSASPVEANSSVHQKKAVGLSAANAISSDQRLPAVSSMTQHFAMEVSPPSLVLGTLQTGQVYLFPVRVRNVGSRQERFRVNQVAATCAGFDASIAEASYQREAARLAPGLAAIVTIALSFHHPGRATGSLRVEAEGLGSCDVDIKCTVR</sequence>
<feature type="compositionally biased region" description="Low complexity" evidence="1">
    <location>
        <begin position="34"/>
        <end position="45"/>
    </location>
</feature>
<proteinExistence type="predicted"/>
<evidence type="ECO:0000313" key="2">
    <source>
        <dbReference type="EMBL" id="GMF25330.1"/>
    </source>
</evidence>
<protein>
    <submittedName>
        <fullName evidence="2">Unnamed protein product</fullName>
    </submittedName>
</protein>
<feature type="compositionally biased region" description="Polar residues" evidence="1">
    <location>
        <begin position="59"/>
        <end position="68"/>
    </location>
</feature>
<reference evidence="2" key="1">
    <citation type="submission" date="2023-04" db="EMBL/GenBank/DDBJ databases">
        <title>Phytophthora lilii NBRC 32176.</title>
        <authorList>
            <person name="Ichikawa N."/>
            <person name="Sato H."/>
            <person name="Tonouchi N."/>
        </authorList>
    </citation>
    <scope>NUCLEOTIDE SEQUENCE</scope>
    <source>
        <strain evidence="2">NBRC 32176</strain>
    </source>
</reference>
<name>A0A9W6U3I1_9STRA</name>
<gene>
    <name evidence="2" type="ORF">Plil01_001044000</name>
</gene>
<dbReference type="OrthoDB" id="74570at2759"/>
<evidence type="ECO:0000313" key="3">
    <source>
        <dbReference type="Proteomes" id="UP001165083"/>
    </source>
</evidence>
<accession>A0A9W6U3I1</accession>
<dbReference type="AlphaFoldDB" id="A0A9W6U3I1"/>
<comment type="caution">
    <text evidence="2">The sequence shown here is derived from an EMBL/GenBank/DDBJ whole genome shotgun (WGS) entry which is preliminary data.</text>
</comment>
<feature type="region of interest" description="Disordered" evidence="1">
    <location>
        <begin position="1"/>
        <end position="87"/>
    </location>
</feature>